<protein>
    <submittedName>
        <fullName evidence="3">Uncharacterized protein</fullName>
    </submittedName>
</protein>
<reference evidence="3" key="1">
    <citation type="submission" date="2024-02" db="UniProtKB">
        <authorList>
            <consortium name="WormBaseParasite"/>
        </authorList>
    </citation>
    <scope>IDENTIFICATION</scope>
</reference>
<evidence type="ECO:0000313" key="2">
    <source>
        <dbReference type="Proteomes" id="UP000887575"/>
    </source>
</evidence>
<evidence type="ECO:0000313" key="3">
    <source>
        <dbReference type="WBParaSite" id="MBELARI_LOCUS15383"/>
    </source>
</evidence>
<accession>A0AAF3EMW4</accession>
<name>A0AAF3EMW4_9BILA</name>
<keyword evidence="2" id="KW-1185">Reference proteome</keyword>
<dbReference type="WBParaSite" id="MBELARI_LOCUS15383">
    <property type="protein sequence ID" value="MBELARI_LOCUS15383"/>
    <property type="gene ID" value="MBELARI_LOCUS15383"/>
</dbReference>
<sequence length="135" mass="15840">MADISQLLQRIKVEDFENVDKFYLTSKVDTQTVARKLMFETMKCMPNWENLKPSGDKEELEKYLAHQEVRAKTVQRRLAIKRMSLNSKTSKRLKVKEDWLEEQVSVVAHFSSSSTKRGSAQRKQGKIENDWLKFS</sequence>
<evidence type="ECO:0000256" key="1">
    <source>
        <dbReference type="SAM" id="MobiDB-lite"/>
    </source>
</evidence>
<organism evidence="2 3">
    <name type="scientific">Mesorhabditis belari</name>
    <dbReference type="NCBI Taxonomy" id="2138241"/>
    <lineage>
        <taxon>Eukaryota</taxon>
        <taxon>Metazoa</taxon>
        <taxon>Ecdysozoa</taxon>
        <taxon>Nematoda</taxon>
        <taxon>Chromadorea</taxon>
        <taxon>Rhabditida</taxon>
        <taxon>Rhabditina</taxon>
        <taxon>Rhabditomorpha</taxon>
        <taxon>Rhabditoidea</taxon>
        <taxon>Rhabditidae</taxon>
        <taxon>Mesorhabditinae</taxon>
        <taxon>Mesorhabditis</taxon>
    </lineage>
</organism>
<proteinExistence type="predicted"/>
<dbReference type="AlphaFoldDB" id="A0AAF3EMW4"/>
<dbReference type="Proteomes" id="UP000887575">
    <property type="component" value="Unassembled WGS sequence"/>
</dbReference>
<feature type="region of interest" description="Disordered" evidence="1">
    <location>
        <begin position="112"/>
        <end position="135"/>
    </location>
</feature>
<feature type="compositionally biased region" description="Basic and acidic residues" evidence="1">
    <location>
        <begin position="125"/>
        <end position="135"/>
    </location>
</feature>